<comment type="caution">
    <text evidence="1">The sequence shown here is derived from an EMBL/GenBank/DDBJ whole genome shotgun (WGS) entry which is preliminary data.</text>
</comment>
<dbReference type="RefSeq" id="WP_104763256.1">
    <property type="nucleotide sequence ID" value="NZ_FZPM01000017.1"/>
</dbReference>
<name>A0A3D8J6H7_9HELI</name>
<dbReference type="Gene3D" id="3.20.20.70">
    <property type="entry name" value="Aldolase class I"/>
    <property type="match status" value="1"/>
</dbReference>
<dbReference type="Proteomes" id="UP000256424">
    <property type="component" value="Unassembled WGS sequence"/>
</dbReference>
<evidence type="ECO:0000313" key="1">
    <source>
        <dbReference type="EMBL" id="RDU73083.1"/>
    </source>
</evidence>
<sequence>MQDVLPKDYPILVRISANDYAKEGNEPKDFILLLTPLKDLIDCLHISIGGTIGSVLIDKDTQIFPGYQRRACEIIKNGLKDIPCISGGLITQVIMAR</sequence>
<dbReference type="SUPFAM" id="SSF51395">
    <property type="entry name" value="FMN-linked oxidoreductases"/>
    <property type="match status" value="1"/>
</dbReference>
<dbReference type="EMBL" id="NXLW01000003">
    <property type="protein sequence ID" value="RDU73083.1"/>
    <property type="molecule type" value="Genomic_DNA"/>
</dbReference>
<dbReference type="OrthoDB" id="9784632at2"/>
<gene>
    <name evidence="1" type="ORF">CQA66_02305</name>
</gene>
<protein>
    <submittedName>
        <fullName evidence="1">Uncharacterized protein</fullName>
    </submittedName>
</protein>
<keyword evidence="2" id="KW-1185">Reference proteome</keyword>
<proteinExistence type="predicted"/>
<dbReference type="InterPro" id="IPR013785">
    <property type="entry name" value="Aldolase_TIM"/>
</dbReference>
<accession>A0A3D8J6H7</accession>
<reference evidence="1 2" key="1">
    <citation type="submission" date="2018-04" db="EMBL/GenBank/DDBJ databases">
        <title>Novel Campyloabacter and Helicobacter Species and Strains.</title>
        <authorList>
            <person name="Mannion A.J."/>
            <person name="Shen Z."/>
            <person name="Fox J.G."/>
        </authorList>
    </citation>
    <scope>NUCLEOTIDE SEQUENCE [LARGE SCALE GENOMIC DNA]</scope>
    <source>
        <strain evidence="1 2">MIT 97-5075</strain>
    </source>
</reference>
<organism evidence="1 2">
    <name type="scientific">Helicobacter aurati</name>
    <dbReference type="NCBI Taxonomy" id="137778"/>
    <lineage>
        <taxon>Bacteria</taxon>
        <taxon>Pseudomonadati</taxon>
        <taxon>Campylobacterota</taxon>
        <taxon>Epsilonproteobacteria</taxon>
        <taxon>Campylobacterales</taxon>
        <taxon>Helicobacteraceae</taxon>
        <taxon>Helicobacter</taxon>
    </lineage>
</organism>
<evidence type="ECO:0000313" key="2">
    <source>
        <dbReference type="Proteomes" id="UP000256424"/>
    </source>
</evidence>
<dbReference type="AlphaFoldDB" id="A0A3D8J6H7"/>